<accession>F0VRM7</accession>
<dbReference type="GO" id="GO:0003676">
    <property type="term" value="F:nucleic acid binding"/>
    <property type="evidence" value="ECO:0007669"/>
    <property type="project" value="InterPro"/>
</dbReference>
<reference evidence="4" key="4">
    <citation type="journal article" date="2015" name="PLoS ONE">
        <title>Comprehensive Evaluation of Toxoplasma gondii VEG and Neospora caninum LIV Genomes with Tachyzoite Stage Transcriptome and Proteome Defines Novel Transcript Features.</title>
        <authorList>
            <person name="Ramaprasad A."/>
            <person name="Mourier T."/>
            <person name="Naeem R."/>
            <person name="Malas T.B."/>
            <person name="Moussa E."/>
            <person name="Panigrahi A."/>
            <person name="Vermont S.J."/>
            <person name="Otto T.D."/>
            <person name="Wastling J."/>
            <person name="Pain A."/>
        </authorList>
    </citation>
    <scope>NUCLEOTIDE SEQUENCE</scope>
    <source>
        <strain evidence="4">Liverpool</strain>
    </source>
</reference>
<keyword evidence="5" id="KW-1185">Reference proteome</keyword>
<evidence type="ECO:0000256" key="1">
    <source>
        <dbReference type="SAM" id="MobiDB-lite"/>
    </source>
</evidence>
<dbReference type="Pfam" id="PF01585">
    <property type="entry name" value="G-patch"/>
    <property type="match status" value="1"/>
</dbReference>
<dbReference type="PROSITE" id="PS50174">
    <property type="entry name" value="G_PATCH"/>
    <property type="match status" value="1"/>
</dbReference>
<feature type="compositionally biased region" description="Acidic residues" evidence="1">
    <location>
        <begin position="153"/>
        <end position="162"/>
    </location>
</feature>
<dbReference type="InParanoid" id="F0VRM7"/>
<feature type="compositionally biased region" description="Basic and acidic residues" evidence="1">
    <location>
        <begin position="245"/>
        <end position="256"/>
    </location>
</feature>
<feature type="compositionally biased region" description="Low complexity" evidence="1">
    <location>
        <begin position="94"/>
        <end position="111"/>
    </location>
</feature>
<feature type="compositionally biased region" description="Low complexity" evidence="1">
    <location>
        <begin position="163"/>
        <end position="196"/>
    </location>
</feature>
<feature type="compositionally biased region" description="Basic residues" evidence="1">
    <location>
        <begin position="321"/>
        <end position="333"/>
    </location>
</feature>
<dbReference type="EMBL" id="FR823393">
    <property type="protein sequence ID" value="CBZ56375.1"/>
    <property type="molecule type" value="Genomic_DNA"/>
</dbReference>
<protein>
    <submittedName>
        <fullName evidence="4">G-patch domain-containing protein, putative</fullName>
    </submittedName>
    <submittedName>
        <fullName evidence="3">Putative G-patch domain-containing protein</fullName>
    </submittedName>
</protein>
<reference evidence="3" key="2">
    <citation type="submission" date="2011-03" db="EMBL/GenBank/DDBJ databases">
        <title>Comparative genomics and transcriptomics of Neospora caninum and Toxoplasma gondii.</title>
        <authorList>
            <person name="Reid A.J."/>
            <person name="Sohal A."/>
            <person name="Harris D."/>
            <person name="Quail M."/>
            <person name="Sanders M."/>
            <person name="Berriman M."/>
            <person name="Wastling J.M."/>
            <person name="Pain A."/>
        </authorList>
    </citation>
    <scope>NUCLEOTIDE SEQUENCE</scope>
    <source>
        <strain evidence="3">Liverpool</strain>
    </source>
</reference>
<feature type="compositionally biased region" description="Basic and acidic residues" evidence="1">
    <location>
        <begin position="197"/>
        <end position="213"/>
    </location>
</feature>
<dbReference type="OrthoDB" id="29523at2759"/>
<dbReference type="AlphaFoldDB" id="F0VRM7"/>
<dbReference type="Proteomes" id="UP000007494">
    <property type="component" value="Chromosome XII"/>
</dbReference>
<feature type="region of interest" description="Disordered" evidence="1">
    <location>
        <begin position="93"/>
        <end position="333"/>
    </location>
</feature>
<dbReference type="eggNOG" id="ENOG502SAQR">
    <property type="taxonomic scope" value="Eukaryota"/>
</dbReference>
<sequence length="333" mass="36875">MSKKFYDRLLKGSGVQSRPFHSSFGASILKKFGWEEGQGLGRENTGRTDCLQIRRREENVGLGHSDASETKGEDQWKNWWDGLYNSMAAKLKDSNGAARDASASNSDSDSSGVEDEDGGGGRFRRRSLVRVSQKLARQKGSAETPGGSVGCADSDEESETSQEESTAAETPSSLSEASPSASKAFSSPPSFASGSARARDPTDREEASLETRKKDKKKKKKSEASARDEKEEETEYGDAFSVEAESEKHHEAEKESKKRKKNRDAERESGKDEEGDTVCVGEKKRRRKDKKAREETDVFEDDGKDDEAGVAERGEDEQREKKKKKKKHKESGR</sequence>
<dbReference type="PANTHER" id="PTHR23149">
    <property type="entry name" value="G PATCH DOMAIN CONTAINING PROTEIN"/>
    <property type="match status" value="1"/>
</dbReference>
<dbReference type="InterPro" id="IPR050656">
    <property type="entry name" value="PINX1"/>
</dbReference>
<reference evidence="3" key="1">
    <citation type="submission" date="2011-02" db="EMBL/GenBank/DDBJ databases">
        <authorList>
            <person name="Aslett M."/>
        </authorList>
    </citation>
    <scope>NUCLEOTIDE SEQUENCE</scope>
    <source>
        <strain evidence="3">Liverpool</strain>
    </source>
</reference>
<evidence type="ECO:0000259" key="2">
    <source>
        <dbReference type="PROSITE" id="PS50174"/>
    </source>
</evidence>
<organism evidence="3 5">
    <name type="scientific">Neospora caninum (strain Liverpool)</name>
    <dbReference type="NCBI Taxonomy" id="572307"/>
    <lineage>
        <taxon>Eukaryota</taxon>
        <taxon>Sar</taxon>
        <taxon>Alveolata</taxon>
        <taxon>Apicomplexa</taxon>
        <taxon>Conoidasida</taxon>
        <taxon>Coccidia</taxon>
        <taxon>Eucoccidiorida</taxon>
        <taxon>Eimeriorina</taxon>
        <taxon>Sarcocystidae</taxon>
        <taxon>Neospora</taxon>
    </lineage>
</organism>
<feature type="compositionally biased region" description="Basic and acidic residues" evidence="1">
    <location>
        <begin position="306"/>
        <end position="320"/>
    </location>
</feature>
<feature type="compositionally biased region" description="Basic and acidic residues" evidence="1">
    <location>
        <begin position="263"/>
        <end position="272"/>
    </location>
</feature>
<feature type="domain" description="G-patch" evidence="2">
    <location>
        <begin position="21"/>
        <end position="67"/>
    </location>
</feature>
<dbReference type="EMBL" id="LN714487">
    <property type="protein sequence ID" value="CEL71135.1"/>
    <property type="molecule type" value="Genomic_DNA"/>
</dbReference>
<dbReference type="OMA" id="ILGKYGW"/>
<dbReference type="VEuPathDB" id="ToxoDB:NCLIV_067990"/>
<dbReference type="RefSeq" id="XP_003886400.1">
    <property type="nucleotide sequence ID" value="XM_003886351.1"/>
</dbReference>
<reference evidence="5" key="3">
    <citation type="journal article" date="2012" name="PLoS Pathog.">
        <title>Comparative genomics of the apicomplexan parasites Toxoplasma gondii and Neospora caninum: Coccidia differing in host range and transmission strategy.</title>
        <authorList>
            <person name="Reid A.J."/>
            <person name="Vermont S.J."/>
            <person name="Cotton J.A."/>
            <person name="Harris D."/>
            <person name="Hill-Cawthorne G.A."/>
            <person name="Konen-Waisman S."/>
            <person name="Latham S.M."/>
            <person name="Mourier T."/>
            <person name="Norton R."/>
            <person name="Quail M.A."/>
            <person name="Sanders M."/>
            <person name="Shanmugam D."/>
            <person name="Sohal A."/>
            <person name="Wasmuth J.D."/>
            <person name="Brunk B."/>
            <person name="Grigg M.E."/>
            <person name="Howard J.C."/>
            <person name="Parkinson J."/>
            <person name="Roos D.S."/>
            <person name="Trees A.J."/>
            <person name="Berriman M."/>
            <person name="Pain A."/>
            <person name="Wastling J.M."/>
        </authorList>
    </citation>
    <scope>NUCLEOTIDE SEQUENCE [LARGE SCALE GENOMIC DNA]</scope>
    <source>
        <strain evidence="5">Liverpool</strain>
    </source>
</reference>
<evidence type="ECO:0000313" key="3">
    <source>
        <dbReference type="EMBL" id="CBZ56375.1"/>
    </source>
</evidence>
<gene>
    <name evidence="4" type="ORF">BN1204_067990</name>
    <name evidence="3" type="ORF">NCLIV_067990</name>
</gene>
<evidence type="ECO:0000313" key="4">
    <source>
        <dbReference type="EMBL" id="CEL71135.1"/>
    </source>
</evidence>
<name>F0VRM7_NEOCL</name>
<evidence type="ECO:0000313" key="5">
    <source>
        <dbReference type="Proteomes" id="UP000007494"/>
    </source>
</evidence>
<dbReference type="InterPro" id="IPR000467">
    <property type="entry name" value="G_patch_dom"/>
</dbReference>
<dbReference type="GeneID" id="13445598"/>
<proteinExistence type="predicted"/>
<dbReference type="SMART" id="SM00443">
    <property type="entry name" value="G_patch"/>
    <property type="match status" value="1"/>
</dbReference>